<accession>A0ABD2VXA5</accession>
<dbReference type="GO" id="GO:0008270">
    <property type="term" value="F:zinc ion binding"/>
    <property type="evidence" value="ECO:0007669"/>
    <property type="project" value="UniProtKB-KW"/>
</dbReference>
<dbReference type="Gene3D" id="1.10.220.160">
    <property type="match status" value="1"/>
</dbReference>
<evidence type="ECO:0000256" key="2">
    <source>
        <dbReference type="ARBA" id="ARBA00012178"/>
    </source>
</evidence>
<feature type="domain" description="SET" evidence="19">
    <location>
        <begin position="6"/>
        <end position="335"/>
    </location>
</feature>
<dbReference type="Proteomes" id="UP001627154">
    <property type="component" value="Unassembled WGS sequence"/>
</dbReference>
<dbReference type="PROSITE" id="PS50280">
    <property type="entry name" value="SET"/>
    <property type="match status" value="1"/>
</dbReference>
<dbReference type="EC" id="2.1.1.372" evidence="10"/>
<dbReference type="Gene3D" id="6.10.140.2220">
    <property type="match status" value="1"/>
</dbReference>
<dbReference type="PANTHER" id="PTHR46402">
    <property type="entry name" value="SET AND MYND DOMAIN-CONTAINING PROTEIN 5"/>
    <property type="match status" value="1"/>
</dbReference>
<dbReference type="GO" id="GO:0140955">
    <property type="term" value="F:histone H3K36 trimethyltransferase activity"/>
    <property type="evidence" value="ECO:0007669"/>
    <property type="project" value="UniProtKB-EC"/>
</dbReference>
<keyword evidence="6" id="KW-0949">S-adenosyl-L-methionine</keyword>
<evidence type="ECO:0000256" key="6">
    <source>
        <dbReference type="ARBA" id="ARBA00022691"/>
    </source>
</evidence>
<evidence type="ECO:0000256" key="18">
    <source>
        <dbReference type="SAM" id="MobiDB-lite"/>
    </source>
</evidence>
<dbReference type="PANTHER" id="PTHR46402:SF2">
    <property type="entry name" value="HISTONE-LYSINE N-TRIMETHYLTRANSFERASE SMYD5"/>
    <property type="match status" value="1"/>
</dbReference>
<feature type="region of interest" description="Disordered" evidence="18">
    <location>
        <begin position="372"/>
        <end position="391"/>
    </location>
</feature>
<evidence type="ECO:0000256" key="13">
    <source>
        <dbReference type="ARBA" id="ARBA00048081"/>
    </source>
</evidence>
<evidence type="ECO:0000256" key="1">
    <source>
        <dbReference type="ARBA" id="ARBA00004496"/>
    </source>
</evidence>
<evidence type="ECO:0000256" key="7">
    <source>
        <dbReference type="ARBA" id="ARBA00022723"/>
    </source>
</evidence>
<organism evidence="20 21">
    <name type="scientific">Trichogramma kaykai</name>
    <dbReference type="NCBI Taxonomy" id="54128"/>
    <lineage>
        <taxon>Eukaryota</taxon>
        <taxon>Metazoa</taxon>
        <taxon>Ecdysozoa</taxon>
        <taxon>Arthropoda</taxon>
        <taxon>Hexapoda</taxon>
        <taxon>Insecta</taxon>
        <taxon>Pterygota</taxon>
        <taxon>Neoptera</taxon>
        <taxon>Endopterygota</taxon>
        <taxon>Hymenoptera</taxon>
        <taxon>Apocrita</taxon>
        <taxon>Proctotrupomorpha</taxon>
        <taxon>Chalcidoidea</taxon>
        <taxon>Trichogrammatidae</taxon>
        <taxon>Trichogramma</taxon>
    </lineage>
</organism>
<evidence type="ECO:0000313" key="21">
    <source>
        <dbReference type="Proteomes" id="UP001627154"/>
    </source>
</evidence>
<evidence type="ECO:0000256" key="17">
    <source>
        <dbReference type="ARBA" id="ARBA00049806"/>
    </source>
</evidence>
<sequence length="391" mass="44633">MEQSGYEVRIADDLKGKGLFATKYYKEGDVIFEENPLVSCQFAWNQEYKYLVCDFCFKPLETAEENVRRLTNNKTFMLPYPECCETDKASITECEACGTKFCSSNCLNEAFTRYHQSLCLQTKDINDFHPLVQLKETWKQMHYPPETATIMLITRMVAMINQATDKQAIISAFSQFCNKTVNEAQEITHNLLGDKFIGQIDVLRQLVCKAVDTHLVPEWFTEEGFKDLMALIGTNGQGIGSSPLSKWTKNIQALELPRNEREHIDAIIDKIYDDIEEVAGTFLNNEGSGLYSLQSCINHSCFPNAIVEFPHGNSRLAVKAIQDMHPGQEICISYLDECYTSRSRHSRQKILKSQYLFICQCDKCLLEADDSDVTSISSEDRSDPDSEDYYD</sequence>
<evidence type="ECO:0000256" key="10">
    <source>
        <dbReference type="ARBA" id="ARBA00024057"/>
    </source>
</evidence>
<proteinExistence type="predicted"/>
<evidence type="ECO:0000256" key="16">
    <source>
        <dbReference type="ARBA" id="ARBA00049789"/>
    </source>
</evidence>
<keyword evidence="4" id="KW-0489">Methyltransferase</keyword>
<evidence type="ECO:0000256" key="5">
    <source>
        <dbReference type="ARBA" id="ARBA00022679"/>
    </source>
</evidence>
<evidence type="ECO:0000259" key="19">
    <source>
        <dbReference type="PROSITE" id="PS50280"/>
    </source>
</evidence>
<reference evidence="20 21" key="1">
    <citation type="journal article" date="2024" name="bioRxiv">
        <title>A reference genome for Trichogramma kaykai: A tiny desert-dwelling parasitoid wasp with competing sex-ratio distorters.</title>
        <authorList>
            <person name="Culotta J."/>
            <person name="Lindsey A.R."/>
        </authorList>
    </citation>
    <scope>NUCLEOTIDE SEQUENCE [LARGE SCALE GENOMIC DNA]</scope>
    <source>
        <strain evidence="20 21">KSX58</strain>
    </source>
</reference>
<evidence type="ECO:0000256" key="12">
    <source>
        <dbReference type="ARBA" id="ARBA00047545"/>
    </source>
</evidence>
<evidence type="ECO:0000256" key="4">
    <source>
        <dbReference type="ARBA" id="ARBA00022603"/>
    </source>
</evidence>
<comment type="caution">
    <text evidence="20">The sequence shown here is derived from an EMBL/GenBank/DDBJ whole genome shotgun (WGS) entry which is preliminary data.</text>
</comment>
<comment type="catalytic activity">
    <reaction evidence="13">
        <text>L-lysyl(20)-[histone H4] + 3 S-adenosyl-L-methionine = N(6),N(6),N(6)-trimethyl-L-lysyl(20)-[histone H4] + 3 S-adenosyl-L-homocysteine + 3 H(+)</text>
        <dbReference type="Rhea" id="RHEA:64456"/>
        <dbReference type="Rhea" id="RHEA-COMP:15554"/>
        <dbReference type="Rhea" id="RHEA-COMP:15998"/>
        <dbReference type="ChEBI" id="CHEBI:15378"/>
        <dbReference type="ChEBI" id="CHEBI:29969"/>
        <dbReference type="ChEBI" id="CHEBI:57856"/>
        <dbReference type="ChEBI" id="CHEBI:59789"/>
        <dbReference type="ChEBI" id="CHEBI:61961"/>
        <dbReference type="EC" id="2.1.1.372"/>
    </reaction>
</comment>
<evidence type="ECO:0000256" key="8">
    <source>
        <dbReference type="ARBA" id="ARBA00022771"/>
    </source>
</evidence>
<keyword evidence="9" id="KW-0862">Zinc</keyword>
<name>A0ABD2VXA5_9HYME</name>
<protein>
    <recommendedName>
        <fullName evidence="15">Protein-lysine N-trimethyltransferase SMYD5</fullName>
        <ecNumber evidence="2">2.1.1.359</ecNumber>
        <ecNumber evidence="10">2.1.1.372</ecNumber>
    </recommendedName>
    <alternativeName>
        <fullName evidence="11">SET and MYND domain-containing protein 5</fullName>
    </alternativeName>
    <alternativeName>
        <fullName evidence="16">[histone H3]-lysine20 N-trimethyltransferase SMYD5</fullName>
    </alternativeName>
    <alternativeName>
        <fullName evidence="17">[histone H4]-lysine36 N-trimethyltransferase SMYD5</fullName>
    </alternativeName>
</protein>
<keyword evidence="21" id="KW-1185">Reference proteome</keyword>
<evidence type="ECO:0000256" key="3">
    <source>
        <dbReference type="ARBA" id="ARBA00022490"/>
    </source>
</evidence>
<dbReference type="Gene3D" id="2.170.270.10">
    <property type="entry name" value="SET domain"/>
    <property type="match status" value="2"/>
</dbReference>
<dbReference type="GO" id="GO:0032259">
    <property type="term" value="P:methylation"/>
    <property type="evidence" value="ECO:0007669"/>
    <property type="project" value="UniProtKB-KW"/>
</dbReference>
<evidence type="ECO:0000256" key="14">
    <source>
        <dbReference type="ARBA" id="ARBA00049497"/>
    </source>
</evidence>
<evidence type="ECO:0000256" key="9">
    <source>
        <dbReference type="ARBA" id="ARBA00022833"/>
    </source>
</evidence>
<comment type="subcellular location">
    <subcellularLocation>
        <location evidence="1">Cytoplasm</location>
    </subcellularLocation>
</comment>
<evidence type="ECO:0000313" key="20">
    <source>
        <dbReference type="EMBL" id="KAL3385202.1"/>
    </source>
</evidence>
<gene>
    <name evidence="20" type="ORF">TKK_019193</name>
</gene>
<comment type="catalytic activity">
    <reaction evidence="14">
        <text>L-lysyl-[protein] + 3 S-adenosyl-L-methionine = N(6),N(6),N(6)-trimethyl-L-lysyl-[protein] + 3 S-adenosyl-L-homocysteine + 3 H(+)</text>
        <dbReference type="Rhea" id="RHEA:54192"/>
        <dbReference type="Rhea" id="RHEA-COMP:9752"/>
        <dbReference type="Rhea" id="RHEA-COMP:13826"/>
        <dbReference type="ChEBI" id="CHEBI:15378"/>
        <dbReference type="ChEBI" id="CHEBI:29969"/>
        <dbReference type="ChEBI" id="CHEBI:57856"/>
        <dbReference type="ChEBI" id="CHEBI:59789"/>
        <dbReference type="ChEBI" id="CHEBI:61961"/>
    </reaction>
    <physiologicalReaction direction="left-to-right" evidence="14">
        <dbReference type="Rhea" id="RHEA:54193"/>
    </physiologicalReaction>
</comment>
<dbReference type="SUPFAM" id="SSF82199">
    <property type="entry name" value="SET domain"/>
    <property type="match status" value="1"/>
</dbReference>
<dbReference type="SMART" id="SM00317">
    <property type="entry name" value="SET"/>
    <property type="match status" value="1"/>
</dbReference>
<dbReference type="InterPro" id="IPR046341">
    <property type="entry name" value="SET_dom_sf"/>
</dbReference>
<dbReference type="InterPro" id="IPR001214">
    <property type="entry name" value="SET_dom"/>
</dbReference>
<dbReference type="GO" id="GO:0140943">
    <property type="term" value="F:histone H4K20 trimethyltransferase activity"/>
    <property type="evidence" value="ECO:0007669"/>
    <property type="project" value="UniProtKB-EC"/>
</dbReference>
<dbReference type="Pfam" id="PF00856">
    <property type="entry name" value="SET"/>
    <property type="match status" value="1"/>
</dbReference>
<keyword evidence="3" id="KW-0963">Cytoplasm</keyword>
<keyword evidence="5" id="KW-0808">Transferase</keyword>
<dbReference type="InterPro" id="IPR044422">
    <property type="entry name" value="SMYD5_SET"/>
</dbReference>
<dbReference type="CDD" id="cd10521">
    <property type="entry name" value="SET_SMYD5"/>
    <property type="match status" value="1"/>
</dbReference>
<keyword evidence="8" id="KW-0863">Zinc-finger</keyword>
<keyword evidence="7" id="KW-0479">Metal-binding</keyword>
<comment type="catalytic activity">
    <reaction evidence="12">
        <text>L-lysyl(36)-[histone H3] + 3 S-adenosyl-L-methionine = N(6),N(6),N(6)-trimethyl-L-lysyl(36)-[histone H3] + 3 S-adenosyl-L-homocysteine + 3 H(+)</text>
        <dbReference type="Rhea" id="RHEA:60324"/>
        <dbReference type="Rhea" id="RHEA-COMP:9785"/>
        <dbReference type="Rhea" id="RHEA-COMP:15536"/>
        <dbReference type="ChEBI" id="CHEBI:15378"/>
        <dbReference type="ChEBI" id="CHEBI:29969"/>
        <dbReference type="ChEBI" id="CHEBI:57856"/>
        <dbReference type="ChEBI" id="CHEBI:59789"/>
        <dbReference type="ChEBI" id="CHEBI:61961"/>
        <dbReference type="EC" id="2.1.1.359"/>
    </reaction>
</comment>
<dbReference type="AlphaFoldDB" id="A0ABD2VXA5"/>
<dbReference type="EMBL" id="JBJJXI010000159">
    <property type="protein sequence ID" value="KAL3385202.1"/>
    <property type="molecule type" value="Genomic_DNA"/>
</dbReference>
<dbReference type="EC" id="2.1.1.359" evidence="2"/>
<dbReference type="GO" id="GO:0005737">
    <property type="term" value="C:cytoplasm"/>
    <property type="evidence" value="ECO:0007669"/>
    <property type="project" value="UniProtKB-SubCell"/>
</dbReference>
<evidence type="ECO:0000256" key="15">
    <source>
        <dbReference type="ARBA" id="ARBA00049768"/>
    </source>
</evidence>
<evidence type="ECO:0000256" key="11">
    <source>
        <dbReference type="ARBA" id="ARBA00033038"/>
    </source>
</evidence>